<keyword evidence="5" id="KW-1185">Reference proteome</keyword>
<evidence type="ECO:0000313" key="5">
    <source>
        <dbReference type="Proteomes" id="UP000078046"/>
    </source>
</evidence>
<gene>
    <name evidence="4" type="ORF">A3Q56_00294</name>
</gene>
<proteinExistence type="predicted"/>
<feature type="coiled-coil region" evidence="1">
    <location>
        <begin position="579"/>
        <end position="606"/>
    </location>
</feature>
<dbReference type="Pfam" id="PF14644">
    <property type="entry name" value="DUF4456"/>
    <property type="match status" value="1"/>
</dbReference>
<feature type="domain" description="DUF4455" evidence="2">
    <location>
        <begin position="13"/>
        <end position="425"/>
    </location>
</feature>
<dbReference type="InterPro" id="IPR028089">
    <property type="entry name" value="DUF4455"/>
</dbReference>
<organism evidence="4 5">
    <name type="scientific">Intoshia linei</name>
    <dbReference type="NCBI Taxonomy" id="1819745"/>
    <lineage>
        <taxon>Eukaryota</taxon>
        <taxon>Metazoa</taxon>
        <taxon>Spiralia</taxon>
        <taxon>Lophotrochozoa</taxon>
        <taxon>Mesozoa</taxon>
        <taxon>Orthonectida</taxon>
        <taxon>Rhopaluridae</taxon>
        <taxon>Intoshia</taxon>
    </lineage>
</organism>
<accession>A0A177BCN0</accession>
<feature type="domain" description="DUF4456" evidence="3">
    <location>
        <begin position="928"/>
        <end position="1070"/>
    </location>
</feature>
<dbReference type="InterPro" id="IPR027914">
    <property type="entry name" value="DUF4456"/>
</dbReference>
<dbReference type="Proteomes" id="UP000078046">
    <property type="component" value="Unassembled WGS sequence"/>
</dbReference>
<comment type="caution">
    <text evidence="4">The sequence shown here is derived from an EMBL/GenBank/DDBJ whole genome shotgun (WGS) entry which is preliminary data.</text>
</comment>
<sequence length="1180" mass="139730">MEHISLNYKNCELSEIYNIKDNIINCYQEYNENISTLLKFHTDLEKKRLIDIKKYFQWFYVKAIKIAYLTESEIRSLIESRTQKINIHLISNKRYYYDINYALTSTSIYEEKKLMDEWENIKKKWKICKIDTIIENFELNVKLQISQIYAIIIQVFDKTYNQNYKTEEKLNNINAELREFAPPKINKLYVNNMQKKYTLLINEYETNFIECIKHMENIFEIDYNRIIEYTDGVILEITNCNNDEKSSIVSYSGSESETSYVESIKTKCMKTLALHRQLCENELIIIDTFYDNLSKYQKKNMRQVFDKCKLIVRFWDFHVEKTKKILSDADTKLFTLRDNFQNQDNAVEHSLTILIEKLKQESNDKSLSTALKKISDQLENIDKIYESHYNKQCLTVSEIHNSFKFELGRYEKRLINHFSLVKSEKKVVEPVKQENVNINVFNLEKASSDSENSEKNENMEYLQQSDDYYIWDYIYNRELNRNSEDIINLYEKLFMKHYESYKIFKIKEIDQYIEEKTIDFKSSLATHKLLNSARYDKIYTNVYNVRVEECNLHQQRLNKHIAGVETELSQFYKTFLEKTNREMEQNQVLEKQLKIYEKQANEAKTQNVLTSISSSFYNFTKKHKEKCKTSFEKLKLYSTKTFEKLKKSCKMYSSNCVHFNDGGNFNQEETDIVKQGIENIEMNIINSDIEVQTEIQNLELRQISEISRITNEYDESLRNVIADVTFADKISRWKSNGKIKLMSEMLRISTLLKNAQQDIIVFDKLLGEKNSDQIFEYIPLIKKKLHYILLNIENPMKYNDIIIIKQETSNIMTFNTTNIANLVLNKSNEDESYKSLKKLVGLTKDITIQRKSNVIKLARKCSKISLKPLEKLKKADLKKNSANRNKKINKIDNKHFIFGIQASEDEKNYCKVIKNVRNELRTVLDGLLAEIDIYYRQKGTRPSTREGIVYEYFDDCIADILSIMTKYYDEAVQKHQDIFITFCDNVQQFQSSLKMIPIGVVQEEFLTQSRSMKSFIDEKLADHHKEINKFNKQMEALEKSLYPAFGHPSKRYKLTEMNEIEQKLYSEFIQYNKVELDKHLEISMSHKSILSEIKMFTVKIIEESENTISIESIIKSDNLKNMPDLNADSFDNKDLAILENNVNFLKLDMEKIVSKIDISSLNEQDKCTVKIIIKCLKVQI</sequence>
<dbReference type="Pfam" id="PF14643">
    <property type="entry name" value="DUF4455"/>
    <property type="match status" value="1"/>
</dbReference>
<dbReference type="OrthoDB" id="431588at2759"/>
<protein>
    <submittedName>
        <fullName evidence="4">Uncharacterized protein</fullName>
    </submittedName>
</protein>
<evidence type="ECO:0000256" key="1">
    <source>
        <dbReference type="SAM" id="Coils"/>
    </source>
</evidence>
<evidence type="ECO:0000313" key="4">
    <source>
        <dbReference type="EMBL" id="OAF71936.1"/>
    </source>
</evidence>
<keyword evidence="1" id="KW-0175">Coiled coil</keyword>
<reference evidence="4 5" key="1">
    <citation type="submission" date="2016-04" db="EMBL/GenBank/DDBJ databases">
        <title>The genome of Intoshia linei affirms orthonectids as highly simplified spiralians.</title>
        <authorList>
            <person name="Mikhailov K.V."/>
            <person name="Slusarev G.S."/>
            <person name="Nikitin M.A."/>
            <person name="Logacheva M.D."/>
            <person name="Penin A."/>
            <person name="Aleoshin V."/>
            <person name="Panchin Y.V."/>
        </authorList>
    </citation>
    <scope>NUCLEOTIDE SEQUENCE [LARGE SCALE GENOMIC DNA]</scope>
    <source>
        <strain evidence="4">Intl2013</strain>
        <tissue evidence="4">Whole animal</tissue>
    </source>
</reference>
<dbReference type="AlphaFoldDB" id="A0A177BCN0"/>
<dbReference type="EMBL" id="LWCA01000014">
    <property type="protein sequence ID" value="OAF71936.1"/>
    <property type="molecule type" value="Genomic_DNA"/>
</dbReference>
<evidence type="ECO:0000259" key="3">
    <source>
        <dbReference type="Pfam" id="PF14644"/>
    </source>
</evidence>
<name>A0A177BCN0_9BILA</name>
<evidence type="ECO:0000259" key="2">
    <source>
        <dbReference type="Pfam" id="PF14643"/>
    </source>
</evidence>